<evidence type="ECO:0000313" key="3">
    <source>
        <dbReference type="Proteomes" id="UP000037510"/>
    </source>
</evidence>
<protein>
    <submittedName>
        <fullName evidence="2">Uncharacterized protein</fullName>
    </submittedName>
</protein>
<feature type="region of interest" description="Disordered" evidence="1">
    <location>
        <begin position="728"/>
        <end position="754"/>
    </location>
</feature>
<dbReference type="EMBL" id="JTDY01001991">
    <property type="protein sequence ID" value="KOB72385.1"/>
    <property type="molecule type" value="Genomic_DNA"/>
</dbReference>
<evidence type="ECO:0000313" key="2">
    <source>
        <dbReference type="EMBL" id="KOB72385.1"/>
    </source>
</evidence>
<dbReference type="PANTHER" id="PTHR47331:SF5">
    <property type="entry name" value="RIBONUCLEASE H"/>
    <property type="match status" value="1"/>
</dbReference>
<feature type="region of interest" description="Disordered" evidence="1">
    <location>
        <begin position="807"/>
        <end position="848"/>
    </location>
</feature>
<name>A0A0L7LAE6_OPEBR</name>
<reference evidence="2 3" key="1">
    <citation type="journal article" date="2015" name="Genome Biol. Evol.">
        <title>The genome of winter moth (Operophtera brumata) provides a genomic perspective on sexual dimorphism and phenology.</title>
        <authorList>
            <person name="Derks M.F."/>
            <person name="Smit S."/>
            <person name="Salis L."/>
            <person name="Schijlen E."/>
            <person name="Bossers A."/>
            <person name="Mateman C."/>
            <person name="Pijl A.S."/>
            <person name="de Ridder D."/>
            <person name="Groenen M.A."/>
            <person name="Visser M.E."/>
            <person name="Megens H.J."/>
        </authorList>
    </citation>
    <scope>NUCLEOTIDE SEQUENCE [LARGE SCALE GENOMIC DNA]</scope>
    <source>
        <strain evidence="2">WM2013NL</strain>
        <tissue evidence="2">Head and thorax</tissue>
    </source>
</reference>
<feature type="compositionally biased region" description="Basic and acidic residues" evidence="1">
    <location>
        <begin position="807"/>
        <end position="816"/>
    </location>
</feature>
<feature type="compositionally biased region" description="Polar residues" evidence="1">
    <location>
        <begin position="251"/>
        <end position="286"/>
    </location>
</feature>
<keyword evidence="3" id="KW-1185">Reference proteome</keyword>
<dbReference type="AlphaFoldDB" id="A0A0L7LAE6"/>
<gene>
    <name evidence="2" type="ORF">OBRU01_12359</name>
</gene>
<dbReference type="Proteomes" id="UP000037510">
    <property type="component" value="Unassembled WGS sequence"/>
</dbReference>
<comment type="caution">
    <text evidence="2">The sequence shown here is derived from an EMBL/GenBank/DDBJ whole genome shotgun (WGS) entry which is preliminary data.</text>
</comment>
<proteinExistence type="predicted"/>
<accession>A0A0L7LAE6</accession>
<sequence>MEISELLDVQKDVAENIRKLLRNIKKDALERKTAKYIETKKSLILEWSKRFEQNHSILVSRGDMVKEHEYMKKDIYGETSEVIMKIKSLLCSYEEKIREEGEESGSGEAIDSYEELKGRIEDLDEITVPIKEEFVKDMTEVELKDMLEAMTTRMAIIEELKVFAKSVGNGYVNNRQLAVYRSAFCGICKQSGHTVFGCYKLKDEDVKDARLCEGCMSHDVMEKCFSTGACAICRSRQHHSMLHQDQGFVNRGTSGSNWRNRPGSSNTRAVEQNSRPAEQNSRQFGQDSRVFEQNARSLEQNSRPMYRANVNMVGTYNTVLLATAMVHTTAFDGTPKMLRVLCDQGSEAAFCTEEVAQMLSYPREKITAEISGIGDETPKKAYSAINVTLKPRFTSDFELPVSLMVLPKLMSSIPNQDLPKIAAENLSNKIIADPMYYVRGPIDMLLGAKEYSQILQSGMAKIQDGIVAQETRLGWILSGVCSTGTVKDVKIVSMTSRTEEMKQLSKYWELEEITESNDIKEEDKICEKFYDETTRRNEDGGYTPKKLSTQASELTNDILWKEGLVLDGEVDLVYSRPIREFSPDASGFETLLEEEYKAISDVDKAFVKAIPQSVYNHFHHTLYWYKLSTQAIANGTSSREQEQLVNVVNSHDVSVPSGAAAYLAGLGDFEDVTGVKHKLSSIEPNDNGHFGRATAQTHNDYETLPAPAISLQRVLEDVHYTLDRERDPIWDNPAITPQGAAPDDPPPETHGFYDTLPAPAIFYRRVVEDLAASQRGGQPDDGWVDAAIIPHGPGQIPPLLALPAPHAERQVARDEAEAGPDDPENEGGDDFQEAEAEPAPERILPTGNLLGWRPSRTLNPNQIAEISGVVDAAIPNDGLVSQRYRLRREHFEQVGRRLTECKGYKVSNRKPHQAAWFRWLQSKKIATE</sequence>
<dbReference type="PANTHER" id="PTHR47331">
    <property type="entry name" value="PHD-TYPE DOMAIN-CONTAINING PROTEIN"/>
    <property type="match status" value="1"/>
</dbReference>
<feature type="compositionally biased region" description="Acidic residues" evidence="1">
    <location>
        <begin position="817"/>
        <end position="838"/>
    </location>
</feature>
<organism evidence="2 3">
    <name type="scientific">Operophtera brumata</name>
    <name type="common">Winter moth</name>
    <name type="synonym">Phalaena brumata</name>
    <dbReference type="NCBI Taxonomy" id="104452"/>
    <lineage>
        <taxon>Eukaryota</taxon>
        <taxon>Metazoa</taxon>
        <taxon>Ecdysozoa</taxon>
        <taxon>Arthropoda</taxon>
        <taxon>Hexapoda</taxon>
        <taxon>Insecta</taxon>
        <taxon>Pterygota</taxon>
        <taxon>Neoptera</taxon>
        <taxon>Endopterygota</taxon>
        <taxon>Lepidoptera</taxon>
        <taxon>Glossata</taxon>
        <taxon>Ditrysia</taxon>
        <taxon>Geometroidea</taxon>
        <taxon>Geometridae</taxon>
        <taxon>Larentiinae</taxon>
        <taxon>Operophtera</taxon>
    </lineage>
</organism>
<evidence type="ECO:0000256" key="1">
    <source>
        <dbReference type="SAM" id="MobiDB-lite"/>
    </source>
</evidence>
<feature type="region of interest" description="Disordered" evidence="1">
    <location>
        <begin position="247"/>
        <end position="288"/>
    </location>
</feature>